<gene>
    <name evidence="2" type="ORF">ASPBRDRAFT_32011</name>
</gene>
<keyword evidence="3" id="KW-1185">Reference proteome</keyword>
<reference evidence="3" key="1">
    <citation type="journal article" date="2017" name="Genome Biol.">
        <title>Comparative genomics reveals high biological diversity and specific adaptations in the industrially and medically important fungal genus Aspergillus.</title>
        <authorList>
            <person name="de Vries R.P."/>
            <person name="Riley R."/>
            <person name="Wiebenga A."/>
            <person name="Aguilar-Osorio G."/>
            <person name="Amillis S."/>
            <person name="Uchima C.A."/>
            <person name="Anderluh G."/>
            <person name="Asadollahi M."/>
            <person name="Askin M."/>
            <person name="Barry K."/>
            <person name="Battaglia E."/>
            <person name="Bayram O."/>
            <person name="Benocci T."/>
            <person name="Braus-Stromeyer S.A."/>
            <person name="Caldana C."/>
            <person name="Canovas D."/>
            <person name="Cerqueira G.C."/>
            <person name="Chen F."/>
            <person name="Chen W."/>
            <person name="Choi C."/>
            <person name="Clum A."/>
            <person name="Dos Santos R.A."/>
            <person name="Damasio A.R."/>
            <person name="Diallinas G."/>
            <person name="Emri T."/>
            <person name="Fekete E."/>
            <person name="Flipphi M."/>
            <person name="Freyberg S."/>
            <person name="Gallo A."/>
            <person name="Gournas C."/>
            <person name="Habgood R."/>
            <person name="Hainaut M."/>
            <person name="Harispe M.L."/>
            <person name="Henrissat B."/>
            <person name="Hilden K.S."/>
            <person name="Hope R."/>
            <person name="Hossain A."/>
            <person name="Karabika E."/>
            <person name="Karaffa L."/>
            <person name="Karanyi Z."/>
            <person name="Krasevec N."/>
            <person name="Kuo A."/>
            <person name="Kusch H."/>
            <person name="LaButti K."/>
            <person name="Lagendijk E.L."/>
            <person name="Lapidus A."/>
            <person name="Levasseur A."/>
            <person name="Lindquist E."/>
            <person name="Lipzen A."/>
            <person name="Logrieco A.F."/>
            <person name="MacCabe A."/>
            <person name="Maekelae M.R."/>
            <person name="Malavazi I."/>
            <person name="Melin P."/>
            <person name="Meyer V."/>
            <person name="Mielnichuk N."/>
            <person name="Miskei M."/>
            <person name="Molnar A.P."/>
            <person name="Mule G."/>
            <person name="Ngan C.Y."/>
            <person name="Orejas M."/>
            <person name="Orosz E."/>
            <person name="Ouedraogo J.P."/>
            <person name="Overkamp K.M."/>
            <person name="Park H.-S."/>
            <person name="Perrone G."/>
            <person name="Piumi F."/>
            <person name="Punt P.J."/>
            <person name="Ram A.F."/>
            <person name="Ramon A."/>
            <person name="Rauscher S."/>
            <person name="Record E."/>
            <person name="Riano-Pachon D.M."/>
            <person name="Robert V."/>
            <person name="Roehrig J."/>
            <person name="Ruller R."/>
            <person name="Salamov A."/>
            <person name="Salih N.S."/>
            <person name="Samson R.A."/>
            <person name="Sandor E."/>
            <person name="Sanguinetti M."/>
            <person name="Schuetze T."/>
            <person name="Sepcic K."/>
            <person name="Shelest E."/>
            <person name="Sherlock G."/>
            <person name="Sophianopoulou V."/>
            <person name="Squina F.M."/>
            <person name="Sun H."/>
            <person name="Susca A."/>
            <person name="Todd R.B."/>
            <person name="Tsang A."/>
            <person name="Unkles S.E."/>
            <person name="van de Wiele N."/>
            <person name="van Rossen-Uffink D."/>
            <person name="Oliveira J.V."/>
            <person name="Vesth T.C."/>
            <person name="Visser J."/>
            <person name="Yu J.-H."/>
            <person name="Zhou M."/>
            <person name="Andersen M.R."/>
            <person name="Archer D.B."/>
            <person name="Baker S.E."/>
            <person name="Benoit I."/>
            <person name="Brakhage A.A."/>
            <person name="Braus G.H."/>
            <person name="Fischer R."/>
            <person name="Frisvad J.C."/>
            <person name="Goldman G.H."/>
            <person name="Houbraken J."/>
            <person name="Oakley B."/>
            <person name="Pocsi I."/>
            <person name="Scazzocchio C."/>
            <person name="Seiboth B."/>
            <person name="vanKuyk P.A."/>
            <person name="Wortman J."/>
            <person name="Dyer P.S."/>
            <person name="Grigoriev I.V."/>
        </authorList>
    </citation>
    <scope>NUCLEOTIDE SEQUENCE [LARGE SCALE GENOMIC DNA]</scope>
    <source>
        <strain evidence="3">CBS 101740 / IMI 381727 / IBT 21946</strain>
    </source>
</reference>
<sequence>MVWLSKIIKSGGSETHADLIKYITATTPMNFLHGARLGLAKPQNYGPVGLACSRGGLWQSTLSSSAGPSMEHNDPEPPKLRFDIIESLRSRKLVVDPKILISFLELLSTAEEIDRNGTTASLGYNGSFSRILTMYVPNSGIGGKFPASQPKTDAITPVWVRTVCDKQPDAISYSDYYSAISNPVLALRDLMKKLQAFASFGPLNVKVQMAENAKFRSVRYLTTQAIRNQLSDETELFSAMFCYRELKKVMISILTHGYGGDFKRNSEQLSFLMDKIGGRPVKMGMFANLVGDLQMRTMLIRSTLQPSLDTPQMTDDTLSAGCTLWYAFRLMRDCPAIFRSSNLTQNPEVVNIMDVIHAWKLLGWCWRMLANIERHSNRPQDAPATEPILHVDDVVEEVHPDTEGLNLREGQSLTSARIGHVTVEEAEACTIDPVIFLGVSDAVASSLAADTRTGATGEYRAPPGATGTYIRQGD</sequence>
<proteinExistence type="predicted"/>
<organism evidence="2 3">
    <name type="scientific">Aspergillus brasiliensis (strain CBS 101740 / IMI 381727 / IBT 21946)</name>
    <dbReference type="NCBI Taxonomy" id="767769"/>
    <lineage>
        <taxon>Eukaryota</taxon>
        <taxon>Fungi</taxon>
        <taxon>Dikarya</taxon>
        <taxon>Ascomycota</taxon>
        <taxon>Pezizomycotina</taxon>
        <taxon>Eurotiomycetes</taxon>
        <taxon>Eurotiomycetidae</taxon>
        <taxon>Eurotiales</taxon>
        <taxon>Aspergillaceae</taxon>
        <taxon>Aspergillus</taxon>
        <taxon>Aspergillus subgen. Circumdati</taxon>
    </lineage>
</organism>
<dbReference type="VEuPathDB" id="FungiDB:ASPBRDRAFT_32011"/>
<dbReference type="AlphaFoldDB" id="A0A1L9UEQ5"/>
<dbReference type="EMBL" id="KV878687">
    <property type="protein sequence ID" value="OJJ70135.1"/>
    <property type="molecule type" value="Genomic_DNA"/>
</dbReference>
<dbReference type="OrthoDB" id="4478099at2759"/>
<name>A0A1L9UEQ5_ASPBC</name>
<evidence type="ECO:0000313" key="3">
    <source>
        <dbReference type="Proteomes" id="UP000184499"/>
    </source>
</evidence>
<accession>A0A1L9UEQ5</accession>
<dbReference type="GeneID" id="93575457"/>
<evidence type="ECO:0000256" key="1">
    <source>
        <dbReference type="SAM" id="MobiDB-lite"/>
    </source>
</evidence>
<dbReference type="RefSeq" id="XP_067477384.1">
    <property type="nucleotide sequence ID" value="XM_067622969.1"/>
</dbReference>
<evidence type="ECO:0000313" key="2">
    <source>
        <dbReference type="EMBL" id="OJJ70135.1"/>
    </source>
</evidence>
<dbReference type="STRING" id="767769.A0A1L9UEQ5"/>
<feature type="region of interest" description="Disordered" evidence="1">
    <location>
        <begin position="452"/>
        <end position="474"/>
    </location>
</feature>
<dbReference type="Proteomes" id="UP000184499">
    <property type="component" value="Unassembled WGS sequence"/>
</dbReference>
<protein>
    <submittedName>
        <fullName evidence="2">Uncharacterized protein</fullName>
    </submittedName>
</protein>